<accession>A0A2W2CS03</accession>
<evidence type="ECO:0000259" key="2">
    <source>
        <dbReference type="Pfam" id="PF02796"/>
    </source>
</evidence>
<organism evidence="3 4">
    <name type="scientific">Micromonospora deserti</name>
    <dbReference type="NCBI Taxonomy" id="2070366"/>
    <lineage>
        <taxon>Bacteria</taxon>
        <taxon>Bacillati</taxon>
        <taxon>Actinomycetota</taxon>
        <taxon>Actinomycetes</taxon>
        <taxon>Micromonosporales</taxon>
        <taxon>Micromonosporaceae</taxon>
        <taxon>Micromonospora</taxon>
    </lineage>
</organism>
<evidence type="ECO:0000313" key="3">
    <source>
        <dbReference type="EMBL" id="PZG02332.1"/>
    </source>
</evidence>
<name>A0A2W2CS03_9ACTN</name>
<dbReference type="GO" id="GO:0003677">
    <property type="term" value="F:DNA binding"/>
    <property type="evidence" value="ECO:0007669"/>
    <property type="project" value="InterPro"/>
</dbReference>
<feature type="domain" description="Resolvase HTH" evidence="2">
    <location>
        <begin position="35"/>
        <end position="71"/>
    </location>
</feature>
<protein>
    <recommendedName>
        <fullName evidence="2">Resolvase HTH domain-containing protein</fullName>
    </recommendedName>
</protein>
<gene>
    <name evidence="3" type="ORF">C1I99_03050</name>
</gene>
<comment type="caution">
    <text evidence="3">The sequence shown here is derived from an EMBL/GenBank/DDBJ whole genome shotgun (WGS) entry which is preliminary data.</text>
</comment>
<dbReference type="GO" id="GO:0000150">
    <property type="term" value="F:DNA strand exchange activity"/>
    <property type="evidence" value="ECO:0007669"/>
    <property type="project" value="InterPro"/>
</dbReference>
<dbReference type="InterPro" id="IPR006120">
    <property type="entry name" value="Resolvase_HTH_dom"/>
</dbReference>
<proteinExistence type="predicted"/>
<dbReference type="AlphaFoldDB" id="A0A2W2CS03"/>
<reference evidence="3 4" key="1">
    <citation type="submission" date="2018-01" db="EMBL/GenBank/DDBJ databases">
        <title>Draft genome sequence of Salinispora sp. 13K206.</title>
        <authorList>
            <person name="Sahin N."/>
            <person name="Saygin H."/>
            <person name="Ay H."/>
        </authorList>
    </citation>
    <scope>NUCLEOTIDE SEQUENCE [LARGE SCALE GENOMIC DNA]</scope>
    <source>
        <strain evidence="3 4">13K206</strain>
    </source>
</reference>
<evidence type="ECO:0000256" key="1">
    <source>
        <dbReference type="SAM" id="MobiDB-lite"/>
    </source>
</evidence>
<dbReference type="Pfam" id="PF02796">
    <property type="entry name" value="HTH_7"/>
    <property type="match status" value="1"/>
</dbReference>
<feature type="region of interest" description="Disordered" evidence="1">
    <location>
        <begin position="13"/>
        <end position="38"/>
    </location>
</feature>
<dbReference type="OrthoDB" id="3405463at2"/>
<evidence type="ECO:0000313" key="4">
    <source>
        <dbReference type="Proteomes" id="UP000248749"/>
    </source>
</evidence>
<sequence>MVCEVDPLTRRVGRACDDSPDAPLQARRQEAQADPRQQAELVRMRASGEYSIADLMEMFSVGRATVYRVLERAGHDGASWRT</sequence>
<dbReference type="EMBL" id="POUB01000010">
    <property type="protein sequence ID" value="PZG02332.1"/>
    <property type="molecule type" value="Genomic_DNA"/>
</dbReference>
<dbReference type="Proteomes" id="UP000248749">
    <property type="component" value="Unassembled WGS sequence"/>
</dbReference>
<keyword evidence="4" id="KW-1185">Reference proteome</keyword>